<evidence type="ECO:0000256" key="3">
    <source>
        <dbReference type="ARBA" id="ARBA00022475"/>
    </source>
</evidence>
<dbReference type="RefSeq" id="WP_088663294.1">
    <property type="nucleotide sequence ID" value="NZ_CP021404.1"/>
</dbReference>
<accession>A0A291LXT9</accession>
<dbReference type="OrthoDB" id="9807187at2"/>
<evidence type="ECO:0000313" key="9">
    <source>
        <dbReference type="Proteomes" id="UP000219050"/>
    </source>
</evidence>
<evidence type="ECO:0000256" key="4">
    <source>
        <dbReference type="ARBA" id="ARBA00022692"/>
    </source>
</evidence>
<dbReference type="AlphaFoldDB" id="A0A291LXT9"/>
<feature type="transmembrane region" description="Helical" evidence="7">
    <location>
        <begin position="61"/>
        <end position="84"/>
    </location>
</feature>
<dbReference type="GO" id="GO:0008324">
    <property type="term" value="F:monoatomic cation transmembrane transporter activity"/>
    <property type="evidence" value="ECO:0007669"/>
    <property type="project" value="InterPro"/>
</dbReference>
<evidence type="ECO:0000256" key="1">
    <source>
        <dbReference type="ARBA" id="ARBA00004651"/>
    </source>
</evidence>
<keyword evidence="9" id="KW-1185">Reference proteome</keyword>
<keyword evidence="5 7" id="KW-1133">Transmembrane helix</keyword>
<dbReference type="KEGG" id="cmag:CBW24_04120"/>
<dbReference type="Pfam" id="PF01899">
    <property type="entry name" value="MNHE"/>
    <property type="match status" value="1"/>
</dbReference>
<evidence type="ECO:0000256" key="2">
    <source>
        <dbReference type="ARBA" id="ARBA00006228"/>
    </source>
</evidence>
<comment type="similarity">
    <text evidence="2">Belongs to the CPA3 antiporters (TC 2.A.63) subunit E family.</text>
</comment>
<reference evidence="8 9" key="1">
    <citation type="submission" date="2017-05" db="EMBL/GenBank/DDBJ databases">
        <title>Comparative genomic and metabolic analysis of manganese-oxidizing mechanisms in Celeribater manganoxidans DY25T: its adaption to the environment of polymetallic nodule.</title>
        <authorList>
            <person name="Wang X."/>
        </authorList>
    </citation>
    <scope>NUCLEOTIDE SEQUENCE [LARGE SCALE GENOMIC DNA]</scope>
    <source>
        <strain evidence="8 9">DY25</strain>
    </source>
</reference>
<dbReference type="EMBL" id="CP021404">
    <property type="protein sequence ID" value="ATI41265.1"/>
    <property type="molecule type" value="Genomic_DNA"/>
</dbReference>
<keyword evidence="6 7" id="KW-0472">Membrane</keyword>
<dbReference type="PANTHER" id="PTHR34584">
    <property type="entry name" value="NA(+)/H(+) ANTIPORTER SUBUNIT E1"/>
    <property type="match status" value="1"/>
</dbReference>
<proteinExistence type="inferred from homology"/>
<name>A0A291LXT9_9RHOB</name>
<dbReference type="GO" id="GO:0005886">
    <property type="term" value="C:plasma membrane"/>
    <property type="evidence" value="ECO:0007669"/>
    <property type="project" value="UniProtKB-SubCell"/>
</dbReference>
<keyword evidence="3" id="KW-1003">Cell membrane</keyword>
<dbReference type="PIRSF" id="PIRSF019239">
    <property type="entry name" value="MrpE"/>
    <property type="match status" value="1"/>
</dbReference>
<keyword evidence="4 7" id="KW-0812">Transmembrane</keyword>
<evidence type="ECO:0000256" key="5">
    <source>
        <dbReference type="ARBA" id="ARBA00022989"/>
    </source>
</evidence>
<dbReference type="NCBIfam" id="NF006518">
    <property type="entry name" value="PRK08965.1-2"/>
    <property type="match status" value="1"/>
</dbReference>
<evidence type="ECO:0000256" key="7">
    <source>
        <dbReference type="SAM" id="Phobius"/>
    </source>
</evidence>
<sequence length="163" mass="18042">MLRRLFPHPWLTVLLALVWLMLVNGFAAGSVVFGLILGTVIPWLTAPYWPNRAGMRNPMAILGYIGIVLYDIVMANITVAKIILFKSNAQMHPAWVTIPLDLRSPEAITVLAGTITMTPGTVTAEMSADGRALLVHCLDAPDTDAIRDEIKTRYEARLKEIFE</sequence>
<dbReference type="PANTHER" id="PTHR34584:SF1">
    <property type="entry name" value="NA(+)_H(+) ANTIPORTER SUBUNIT E1"/>
    <property type="match status" value="1"/>
</dbReference>
<comment type="subcellular location">
    <subcellularLocation>
        <location evidence="1">Cell membrane</location>
        <topology evidence="1">Multi-pass membrane protein</topology>
    </subcellularLocation>
</comment>
<dbReference type="InterPro" id="IPR002758">
    <property type="entry name" value="Cation_antiport_E"/>
</dbReference>
<protein>
    <submittedName>
        <fullName evidence="8">Na+/H+ antiporter subunit E</fullName>
    </submittedName>
</protein>
<organism evidence="8 9">
    <name type="scientific">Pacificitalea manganoxidans</name>
    <dbReference type="NCBI Taxonomy" id="1411902"/>
    <lineage>
        <taxon>Bacteria</taxon>
        <taxon>Pseudomonadati</taxon>
        <taxon>Pseudomonadota</taxon>
        <taxon>Alphaproteobacteria</taxon>
        <taxon>Rhodobacterales</taxon>
        <taxon>Paracoccaceae</taxon>
        <taxon>Pacificitalea</taxon>
    </lineage>
</organism>
<dbReference type="Proteomes" id="UP000219050">
    <property type="component" value="Chromosome"/>
</dbReference>
<evidence type="ECO:0000313" key="8">
    <source>
        <dbReference type="EMBL" id="ATI41265.1"/>
    </source>
</evidence>
<gene>
    <name evidence="8" type="ORF">CBW24_04120</name>
</gene>
<evidence type="ECO:0000256" key="6">
    <source>
        <dbReference type="ARBA" id="ARBA00023136"/>
    </source>
</evidence>
<feature type="transmembrane region" description="Helical" evidence="7">
    <location>
        <begin position="12"/>
        <end position="41"/>
    </location>
</feature>